<dbReference type="EMBL" id="ML119141">
    <property type="protein sequence ID" value="RPB10662.1"/>
    <property type="molecule type" value="Genomic_DNA"/>
</dbReference>
<evidence type="ECO:0000313" key="1">
    <source>
        <dbReference type="EMBL" id="RPB10662.1"/>
    </source>
</evidence>
<keyword evidence="2" id="KW-1185">Reference proteome</keyword>
<accession>A0A3N4KMV9</accession>
<sequence length="204" mass="22227">MHTCPVTPAVLSLALTIHILHTFRRSLLTLDPALYAAYTPTHASRHTHHTPASHATAAALLRTCHLHDALTTTTDILAASILPSQYTASGGGSTPLNNEDAMAVQVYASYHKAKRELFEAVDGIVEAVVGACKGGYEEQGVLAGRLRERAGVEEQRAVMQREMEKVRVAYRQVVRLGWDRERGRVVFLKACVGGWMVMGGRRGA</sequence>
<dbReference type="AlphaFoldDB" id="A0A3N4KMV9"/>
<organism evidence="1 2">
    <name type="scientific">Morchella conica CCBAS932</name>
    <dbReference type="NCBI Taxonomy" id="1392247"/>
    <lineage>
        <taxon>Eukaryota</taxon>
        <taxon>Fungi</taxon>
        <taxon>Dikarya</taxon>
        <taxon>Ascomycota</taxon>
        <taxon>Pezizomycotina</taxon>
        <taxon>Pezizomycetes</taxon>
        <taxon>Pezizales</taxon>
        <taxon>Morchellaceae</taxon>
        <taxon>Morchella</taxon>
    </lineage>
</organism>
<gene>
    <name evidence="1" type="ORF">P167DRAFT_575978</name>
</gene>
<reference evidence="1 2" key="1">
    <citation type="journal article" date="2018" name="Nat. Ecol. Evol.">
        <title>Pezizomycetes genomes reveal the molecular basis of ectomycorrhizal truffle lifestyle.</title>
        <authorList>
            <person name="Murat C."/>
            <person name="Payen T."/>
            <person name="Noel B."/>
            <person name="Kuo A."/>
            <person name="Morin E."/>
            <person name="Chen J."/>
            <person name="Kohler A."/>
            <person name="Krizsan K."/>
            <person name="Balestrini R."/>
            <person name="Da Silva C."/>
            <person name="Montanini B."/>
            <person name="Hainaut M."/>
            <person name="Levati E."/>
            <person name="Barry K.W."/>
            <person name="Belfiori B."/>
            <person name="Cichocki N."/>
            <person name="Clum A."/>
            <person name="Dockter R.B."/>
            <person name="Fauchery L."/>
            <person name="Guy J."/>
            <person name="Iotti M."/>
            <person name="Le Tacon F."/>
            <person name="Lindquist E.A."/>
            <person name="Lipzen A."/>
            <person name="Malagnac F."/>
            <person name="Mello A."/>
            <person name="Molinier V."/>
            <person name="Miyauchi S."/>
            <person name="Poulain J."/>
            <person name="Riccioni C."/>
            <person name="Rubini A."/>
            <person name="Sitrit Y."/>
            <person name="Splivallo R."/>
            <person name="Traeger S."/>
            <person name="Wang M."/>
            <person name="Zifcakova L."/>
            <person name="Wipf D."/>
            <person name="Zambonelli A."/>
            <person name="Paolocci F."/>
            <person name="Nowrousian M."/>
            <person name="Ottonello S."/>
            <person name="Baldrian P."/>
            <person name="Spatafora J.W."/>
            <person name="Henrissat B."/>
            <person name="Nagy L.G."/>
            <person name="Aury J.M."/>
            <person name="Wincker P."/>
            <person name="Grigoriev I.V."/>
            <person name="Bonfante P."/>
            <person name="Martin F.M."/>
        </authorList>
    </citation>
    <scope>NUCLEOTIDE SEQUENCE [LARGE SCALE GENOMIC DNA]</scope>
    <source>
        <strain evidence="1 2">CCBAS932</strain>
    </source>
</reference>
<proteinExistence type="predicted"/>
<dbReference type="Proteomes" id="UP000277580">
    <property type="component" value="Unassembled WGS sequence"/>
</dbReference>
<evidence type="ECO:0000313" key="2">
    <source>
        <dbReference type="Proteomes" id="UP000277580"/>
    </source>
</evidence>
<name>A0A3N4KMV9_9PEZI</name>
<dbReference type="InParanoid" id="A0A3N4KMV9"/>
<protein>
    <submittedName>
        <fullName evidence="1">Uncharacterized protein</fullName>
    </submittedName>
</protein>